<dbReference type="AlphaFoldDB" id="A0A8S1CAK6"/>
<comment type="subcellular location">
    <subcellularLocation>
        <location evidence="1 9">Golgi apparatus membrane</location>
        <topology evidence="1 9">Single-pass type II membrane protein</topology>
    </subcellularLocation>
</comment>
<dbReference type="Proteomes" id="UP000494165">
    <property type="component" value="Unassembled WGS sequence"/>
</dbReference>
<feature type="transmembrane region" description="Helical" evidence="9">
    <location>
        <begin position="16"/>
        <end position="33"/>
    </location>
</feature>
<sequence>MAYCSACLATMRTPRILRLLVLAFVSVFLLLFYRNFLIGESHAPLTTAQKNELLKEAEADMNKRRVLIERVCTKYNLGLYRNSAEPQLFKHPPTPQYSVFYIDKQHKMSYCPIYKAASTTWLHQMLILSGRSEQSIKSKLKVQQLSEQAREVYPVEDSDQVEEALRTNLKLVIVRHPFERLLSAYRDKLENINVGLEHGVEYFYKSHGRKIVKKYRNETSSRLEPTFREFVSYLIKEDPIRYNF</sequence>
<comment type="similarity">
    <text evidence="2 9">Belongs to the sulfotransferase 2 family.</text>
</comment>
<evidence type="ECO:0000256" key="5">
    <source>
        <dbReference type="ARBA" id="ARBA00022989"/>
    </source>
</evidence>
<keyword evidence="4 9" id="KW-0812">Transmembrane</keyword>
<accession>A0A8S1CAK6</accession>
<dbReference type="GO" id="GO:0016051">
    <property type="term" value="P:carbohydrate biosynthetic process"/>
    <property type="evidence" value="ECO:0007669"/>
    <property type="project" value="InterPro"/>
</dbReference>
<evidence type="ECO:0000256" key="2">
    <source>
        <dbReference type="ARBA" id="ARBA00006339"/>
    </source>
</evidence>
<evidence type="ECO:0000256" key="6">
    <source>
        <dbReference type="ARBA" id="ARBA00023034"/>
    </source>
</evidence>
<evidence type="ECO:0000256" key="9">
    <source>
        <dbReference type="RuleBase" id="RU364020"/>
    </source>
</evidence>
<comment type="caution">
    <text evidence="10">The sequence shown here is derived from an EMBL/GenBank/DDBJ whole genome shotgun (WGS) entry which is preliminary data.</text>
</comment>
<dbReference type="EMBL" id="CADEPI010000025">
    <property type="protein sequence ID" value="CAB3366457.1"/>
    <property type="molecule type" value="Genomic_DNA"/>
</dbReference>
<evidence type="ECO:0000256" key="7">
    <source>
        <dbReference type="ARBA" id="ARBA00023136"/>
    </source>
</evidence>
<proteinExistence type="inferred from homology"/>
<dbReference type="PANTHER" id="PTHR12137:SF54">
    <property type="entry name" value="CARBOHYDRATE SULFOTRANSFERASE"/>
    <property type="match status" value="1"/>
</dbReference>
<evidence type="ECO:0000256" key="3">
    <source>
        <dbReference type="ARBA" id="ARBA00022679"/>
    </source>
</evidence>
<name>A0A8S1CAK6_9INSE</name>
<organism evidence="10 11">
    <name type="scientific">Cloeon dipterum</name>
    <dbReference type="NCBI Taxonomy" id="197152"/>
    <lineage>
        <taxon>Eukaryota</taxon>
        <taxon>Metazoa</taxon>
        <taxon>Ecdysozoa</taxon>
        <taxon>Arthropoda</taxon>
        <taxon>Hexapoda</taxon>
        <taxon>Insecta</taxon>
        <taxon>Pterygota</taxon>
        <taxon>Palaeoptera</taxon>
        <taxon>Ephemeroptera</taxon>
        <taxon>Pisciforma</taxon>
        <taxon>Baetidae</taxon>
        <taxon>Cloeon</taxon>
    </lineage>
</organism>
<keyword evidence="9" id="KW-0735">Signal-anchor</keyword>
<evidence type="ECO:0000313" key="10">
    <source>
        <dbReference type="EMBL" id="CAB3366457.1"/>
    </source>
</evidence>
<dbReference type="EC" id="2.8.2.-" evidence="9"/>
<evidence type="ECO:0000256" key="8">
    <source>
        <dbReference type="ARBA" id="ARBA00023180"/>
    </source>
</evidence>
<evidence type="ECO:0000313" key="11">
    <source>
        <dbReference type="Proteomes" id="UP000494165"/>
    </source>
</evidence>
<dbReference type="PANTHER" id="PTHR12137">
    <property type="entry name" value="CARBOHYDRATE SULFOTRANSFERASE"/>
    <property type="match status" value="1"/>
</dbReference>
<evidence type="ECO:0000256" key="4">
    <source>
        <dbReference type="ARBA" id="ARBA00022692"/>
    </source>
</evidence>
<dbReference type="OrthoDB" id="2019940at2759"/>
<keyword evidence="7 9" id="KW-0472">Membrane</keyword>
<protein>
    <recommendedName>
        <fullName evidence="9">Carbohydrate sulfotransferase</fullName>
        <ecNumber evidence="9">2.8.2.-</ecNumber>
    </recommendedName>
</protein>
<keyword evidence="5 9" id="KW-1133">Transmembrane helix</keyword>
<dbReference type="GO" id="GO:0008146">
    <property type="term" value="F:sulfotransferase activity"/>
    <property type="evidence" value="ECO:0007669"/>
    <property type="project" value="InterPro"/>
</dbReference>
<keyword evidence="9" id="KW-0119">Carbohydrate metabolism</keyword>
<dbReference type="GO" id="GO:0000139">
    <property type="term" value="C:Golgi membrane"/>
    <property type="evidence" value="ECO:0007669"/>
    <property type="project" value="UniProtKB-SubCell"/>
</dbReference>
<evidence type="ECO:0000256" key="1">
    <source>
        <dbReference type="ARBA" id="ARBA00004323"/>
    </source>
</evidence>
<dbReference type="InterPro" id="IPR018011">
    <property type="entry name" value="Carb_sulfotrans_8-10"/>
</dbReference>
<keyword evidence="8 9" id="KW-0325">Glycoprotein</keyword>
<keyword evidence="3 9" id="KW-0808">Transferase</keyword>
<reference evidence="10 11" key="1">
    <citation type="submission" date="2020-04" db="EMBL/GenBank/DDBJ databases">
        <authorList>
            <person name="Alioto T."/>
            <person name="Alioto T."/>
            <person name="Gomez Garrido J."/>
        </authorList>
    </citation>
    <scope>NUCLEOTIDE SEQUENCE [LARGE SCALE GENOMIC DNA]</scope>
</reference>
<dbReference type="InterPro" id="IPR005331">
    <property type="entry name" value="Sulfotransferase"/>
</dbReference>
<dbReference type="Pfam" id="PF03567">
    <property type="entry name" value="Sulfotransfer_2"/>
    <property type="match status" value="1"/>
</dbReference>
<gene>
    <name evidence="10" type="ORF">CLODIP_2_CD00108</name>
</gene>
<keyword evidence="11" id="KW-1185">Reference proteome</keyword>
<keyword evidence="6 9" id="KW-0333">Golgi apparatus</keyword>